<evidence type="ECO:0000256" key="5">
    <source>
        <dbReference type="PROSITE-ProRule" id="PRU01240"/>
    </source>
</evidence>
<evidence type="ECO:0000313" key="7">
    <source>
        <dbReference type="EMBL" id="EXA29728.1"/>
    </source>
</evidence>
<reference evidence="7" key="2">
    <citation type="submission" date="2012-05" db="EMBL/GenBank/DDBJ databases">
        <title>Annotation of the Genome Sequence of Fusarium oxysporum HDV247.</title>
        <authorList>
            <consortium name="The Broad Institute Genomics Platform"/>
            <person name="Ma L.-J."/>
            <person name="Corby-Kistler H."/>
            <person name="Broz K."/>
            <person name="Gale L.R."/>
            <person name="Jonkers W."/>
            <person name="O'Donnell K."/>
            <person name="Ploetz R."/>
            <person name="Steinberg C."/>
            <person name="Schwartz D.C."/>
            <person name="VanEtten H."/>
            <person name="Zhou S."/>
            <person name="Young S.K."/>
            <person name="Zeng Q."/>
            <person name="Gargeya S."/>
            <person name="Fitzgerald M."/>
            <person name="Abouelleil A."/>
            <person name="Alvarado L."/>
            <person name="Chapman S.B."/>
            <person name="Gainer-Dewar J."/>
            <person name="Goldberg J."/>
            <person name="Griggs A."/>
            <person name="Gujja S."/>
            <person name="Hansen M."/>
            <person name="Howarth C."/>
            <person name="Imamovic A."/>
            <person name="Ireland A."/>
            <person name="Larimer J."/>
            <person name="McCowan C."/>
            <person name="Murphy C."/>
            <person name="Pearson M."/>
            <person name="Poon T.W."/>
            <person name="Priest M."/>
            <person name="Roberts A."/>
            <person name="Saif S."/>
            <person name="Shea T."/>
            <person name="Sykes S."/>
            <person name="Wortman J."/>
            <person name="Nusbaum C."/>
            <person name="Birren B."/>
        </authorList>
    </citation>
    <scope>NUCLEOTIDE SEQUENCE</scope>
    <source>
        <strain evidence="7">HDV247</strain>
    </source>
</reference>
<feature type="active site" description="Charge relay system" evidence="5">
    <location>
        <position position="590"/>
    </location>
</feature>
<reference evidence="7" key="1">
    <citation type="submission" date="2011-10" db="EMBL/GenBank/DDBJ databases">
        <title>The Genome Sequence of Fusarium oxysporum HDV247.</title>
        <authorList>
            <consortium name="The Broad Institute Genome Sequencing Platform"/>
            <person name="Ma L.-J."/>
            <person name="Gale L.R."/>
            <person name="Schwartz D.C."/>
            <person name="Zhou S."/>
            <person name="Corby-Kistler H."/>
            <person name="Young S.K."/>
            <person name="Zeng Q."/>
            <person name="Gargeya S."/>
            <person name="Fitzgerald M."/>
            <person name="Haas B."/>
            <person name="Abouelleil A."/>
            <person name="Alvarado L."/>
            <person name="Arachchi H.M."/>
            <person name="Berlin A."/>
            <person name="Brown A."/>
            <person name="Chapman S.B."/>
            <person name="Chen Z."/>
            <person name="Dunbar C."/>
            <person name="Freedman E."/>
            <person name="Gearin G."/>
            <person name="Goldberg J."/>
            <person name="Griggs A."/>
            <person name="Gujja S."/>
            <person name="Heiman D."/>
            <person name="Howarth C."/>
            <person name="Larson L."/>
            <person name="Lui A."/>
            <person name="MacDonald P.J.P."/>
            <person name="Montmayeur A."/>
            <person name="Murphy C."/>
            <person name="Neiman D."/>
            <person name="Pearson M."/>
            <person name="Priest M."/>
            <person name="Roberts A."/>
            <person name="Saif S."/>
            <person name="Shea T."/>
            <person name="Shenoy N."/>
            <person name="Sisk P."/>
            <person name="Stolte C."/>
            <person name="Sykes S."/>
            <person name="Wortman J."/>
            <person name="Nusbaum C."/>
            <person name="Birren B."/>
        </authorList>
    </citation>
    <scope>NUCLEOTIDE SEQUENCE [LARGE SCALE GENOMIC DNA]</scope>
    <source>
        <strain evidence="7">HDV247</strain>
    </source>
</reference>
<dbReference type="InterPro" id="IPR000209">
    <property type="entry name" value="Peptidase_S8/S53_dom"/>
</dbReference>
<dbReference type="HOGENOM" id="CLU_015054_0_0_1"/>
<gene>
    <name evidence="7" type="ORF">FOVG_18809</name>
</gene>
<dbReference type="Proteomes" id="UP000030751">
    <property type="component" value="Unassembled WGS sequence"/>
</dbReference>
<dbReference type="GO" id="GO:0006508">
    <property type="term" value="P:proteolysis"/>
    <property type="evidence" value="ECO:0007669"/>
    <property type="project" value="UniProtKB-KW"/>
</dbReference>
<keyword evidence="4 5" id="KW-0720">Serine protease</keyword>
<dbReference type="InterPro" id="IPR036852">
    <property type="entry name" value="Peptidase_S8/S53_dom_sf"/>
</dbReference>
<evidence type="ECO:0000256" key="3">
    <source>
        <dbReference type="ARBA" id="ARBA00022801"/>
    </source>
</evidence>
<dbReference type="SUPFAM" id="SSF52743">
    <property type="entry name" value="Subtilisin-like"/>
    <property type="match status" value="1"/>
</dbReference>
<dbReference type="Gene3D" id="3.40.50.200">
    <property type="entry name" value="Peptidase S8/S53 domain"/>
    <property type="match status" value="1"/>
</dbReference>
<sequence length="678" mass="75998">MEYPPSESPFACDSVGKALKGATYLYAKLIPKRSKAEADLPSDINTIQALSRRIAIGYLHSQSDAAPARANIFSENGKELPTHSSNGYRHVEMIRSDSGFPSTRIGKVTYELSGAEALVSNPERVELSHFFAYSTATTSENEDKKPKSLLPEPHFTISLDGIPENKQEYGVIVFRTTLIIHDSNPRGLLYVTLRGANIRRGQDWSDEMKPCNVHFQFDLRKDAEDFSSYVKAMQERLLDLFIQGPFYDEKMVYTRQFSVMTATHGLESKATVTVVSSLADQRSNQKLRAIITREGNVGSVCLDFKNKALEVARRGLTNSLSFMTIWLSDYDLHGKSVVTQTSWEKLVLRGAKRAGRGFASSSRCLDSRHERTAEDWRKEIDHLIDVMQDKDLKPSNYDRVKIAIIDTGLHPQEKDFCTVEAYNDFVDEGNDMRDDSWHGTCSARIILDMYEEAKLYIARVFKTDQAKGTEGPLLMAKAIEWAIESPRTVDIISISAGFRDYSKELQDAVTKASAAGVLVLAAASNWRNTGPVAYPARYRLNTICVFSTNTGDQGSDFNPEPRDDAPNFAILGEMFRHPDQRRDEHMSGTSMATAMAAGLAARILDFSRQPDNRPHIFRADDVGKLAGMMAIFNFMSKPAGRLKCVAPLKLLPLEYGVDRHMERQRVRHNLSLAMENAD</sequence>
<keyword evidence="3 5" id="KW-0378">Hydrolase</keyword>
<name>W9NAC4_FUSOX</name>
<dbReference type="PRINTS" id="PR00723">
    <property type="entry name" value="SUBTILISIN"/>
</dbReference>
<comment type="similarity">
    <text evidence="1 5">Belongs to the peptidase S8 family.</text>
</comment>
<evidence type="ECO:0000256" key="1">
    <source>
        <dbReference type="ARBA" id="ARBA00011073"/>
    </source>
</evidence>
<dbReference type="PANTHER" id="PTHR43806">
    <property type="entry name" value="PEPTIDASE S8"/>
    <property type="match status" value="1"/>
</dbReference>
<feature type="domain" description="Peptidase S8/S53" evidence="6">
    <location>
        <begin position="400"/>
        <end position="605"/>
    </location>
</feature>
<accession>W9NAC4</accession>
<dbReference type="AlphaFoldDB" id="W9NAC4"/>
<feature type="active site" description="Charge relay system" evidence="5">
    <location>
        <position position="406"/>
    </location>
</feature>
<dbReference type="OrthoDB" id="3565018at2759"/>
<dbReference type="InterPro" id="IPR015500">
    <property type="entry name" value="Peptidase_S8_subtilisin-rel"/>
</dbReference>
<dbReference type="PROSITE" id="PS51892">
    <property type="entry name" value="SUBTILASE"/>
    <property type="match status" value="1"/>
</dbReference>
<evidence type="ECO:0000259" key="6">
    <source>
        <dbReference type="Pfam" id="PF00082"/>
    </source>
</evidence>
<protein>
    <recommendedName>
        <fullName evidence="6">Peptidase S8/S53 domain-containing protein</fullName>
    </recommendedName>
</protein>
<dbReference type="EMBL" id="JH651087">
    <property type="protein sequence ID" value="EXA29728.1"/>
    <property type="molecule type" value="Genomic_DNA"/>
</dbReference>
<organism evidence="7">
    <name type="scientific">Fusarium oxysporum f. sp. pisi HDV247</name>
    <dbReference type="NCBI Taxonomy" id="1080344"/>
    <lineage>
        <taxon>Eukaryota</taxon>
        <taxon>Fungi</taxon>
        <taxon>Dikarya</taxon>
        <taxon>Ascomycota</taxon>
        <taxon>Pezizomycotina</taxon>
        <taxon>Sordariomycetes</taxon>
        <taxon>Hypocreomycetidae</taxon>
        <taxon>Hypocreales</taxon>
        <taxon>Nectriaceae</taxon>
        <taxon>Fusarium</taxon>
        <taxon>Fusarium oxysporum species complex</taxon>
    </lineage>
</organism>
<keyword evidence="2 5" id="KW-0645">Protease</keyword>
<dbReference type="Pfam" id="PF00082">
    <property type="entry name" value="Peptidase_S8"/>
    <property type="match status" value="1"/>
</dbReference>
<dbReference type="GO" id="GO:0004252">
    <property type="term" value="F:serine-type endopeptidase activity"/>
    <property type="evidence" value="ECO:0007669"/>
    <property type="project" value="UniProtKB-UniRule"/>
</dbReference>
<dbReference type="PANTHER" id="PTHR43806:SF11">
    <property type="entry name" value="CEREVISIN-RELATED"/>
    <property type="match status" value="1"/>
</dbReference>
<feature type="active site" description="Charge relay system" evidence="5">
    <location>
        <position position="438"/>
    </location>
</feature>
<dbReference type="InterPro" id="IPR050131">
    <property type="entry name" value="Peptidase_S8_subtilisin-like"/>
</dbReference>
<evidence type="ECO:0000256" key="2">
    <source>
        <dbReference type="ARBA" id="ARBA00022670"/>
    </source>
</evidence>
<proteinExistence type="inferred from homology"/>
<evidence type="ECO:0000256" key="4">
    <source>
        <dbReference type="ARBA" id="ARBA00022825"/>
    </source>
</evidence>